<evidence type="ECO:0000256" key="1">
    <source>
        <dbReference type="SAM" id="Phobius"/>
    </source>
</evidence>
<protein>
    <submittedName>
        <fullName evidence="2">Uncharacterized protein</fullName>
    </submittedName>
</protein>
<dbReference type="Proteomes" id="UP000585905">
    <property type="component" value="Unassembled WGS sequence"/>
</dbReference>
<keyword evidence="1" id="KW-0472">Membrane</keyword>
<keyword evidence="1" id="KW-0812">Transmembrane</keyword>
<reference evidence="2 3" key="1">
    <citation type="submission" date="2020-07" db="EMBL/GenBank/DDBJ databases">
        <title>Sequencing the genomes of 1000 actinobacteria strains.</title>
        <authorList>
            <person name="Klenk H.-P."/>
        </authorList>
    </citation>
    <scope>NUCLEOTIDE SEQUENCE [LARGE SCALE GENOMIC DNA]</scope>
    <source>
        <strain evidence="2 3">DSM 19663</strain>
    </source>
</reference>
<proteinExistence type="predicted"/>
<sequence length="67" mass="7164">MTSRPPALRRVSLVRLALVAALTGLIIVAASPSAGPLRGVARGLLIVVALMILVSYLVEYLLARQRR</sequence>
<evidence type="ECO:0000313" key="3">
    <source>
        <dbReference type="Proteomes" id="UP000585905"/>
    </source>
</evidence>
<accession>A0A839EBI2</accession>
<gene>
    <name evidence="2" type="ORF">FHX53_001189</name>
</gene>
<comment type="caution">
    <text evidence="2">The sequence shown here is derived from an EMBL/GenBank/DDBJ whole genome shotgun (WGS) entry which is preliminary data.</text>
</comment>
<feature type="transmembrane region" description="Helical" evidence="1">
    <location>
        <begin position="40"/>
        <end position="62"/>
    </location>
</feature>
<name>A0A839EBI2_9MICO</name>
<keyword evidence="3" id="KW-1185">Reference proteome</keyword>
<keyword evidence="1" id="KW-1133">Transmembrane helix</keyword>
<dbReference type="RefSeq" id="WP_182490418.1">
    <property type="nucleotide sequence ID" value="NZ_BAAAOV010000015.1"/>
</dbReference>
<organism evidence="2 3">
    <name type="scientific">Microcella alkalica</name>
    <dbReference type="NCBI Taxonomy" id="355930"/>
    <lineage>
        <taxon>Bacteria</taxon>
        <taxon>Bacillati</taxon>
        <taxon>Actinomycetota</taxon>
        <taxon>Actinomycetes</taxon>
        <taxon>Micrococcales</taxon>
        <taxon>Microbacteriaceae</taxon>
        <taxon>Microcella</taxon>
    </lineage>
</organism>
<dbReference type="EMBL" id="JACGWX010000002">
    <property type="protein sequence ID" value="MBA8847604.1"/>
    <property type="molecule type" value="Genomic_DNA"/>
</dbReference>
<evidence type="ECO:0000313" key="2">
    <source>
        <dbReference type="EMBL" id="MBA8847604.1"/>
    </source>
</evidence>
<dbReference type="AlphaFoldDB" id="A0A839EBI2"/>